<reference evidence="7 8" key="1">
    <citation type="journal article" date="2008" name="Nature">
        <title>The Trichoplax genome and the nature of placozoans.</title>
        <authorList>
            <person name="Srivastava M."/>
            <person name="Begovic E."/>
            <person name="Chapman J."/>
            <person name="Putnam N.H."/>
            <person name="Hellsten U."/>
            <person name="Kawashima T."/>
            <person name="Kuo A."/>
            <person name="Mitros T."/>
            <person name="Salamov A."/>
            <person name="Carpenter M.L."/>
            <person name="Signorovitch A.Y."/>
            <person name="Moreno M.A."/>
            <person name="Kamm K."/>
            <person name="Grimwood J."/>
            <person name="Schmutz J."/>
            <person name="Shapiro H."/>
            <person name="Grigoriev I.V."/>
            <person name="Buss L.W."/>
            <person name="Schierwater B."/>
            <person name="Dellaporta S.L."/>
            <person name="Rokhsar D.S."/>
        </authorList>
    </citation>
    <scope>NUCLEOTIDE SEQUENCE [LARGE SCALE GENOMIC DNA]</scope>
    <source>
        <strain evidence="7 8">Grell-BS-1999</strain>
    </source>
</reference>
<dbReference type="OMA" id="XICGGDK"/>
<accession>B3S7R5</accession>
<dbReference type="PhylomeDB" id="B3S7R5"/>
<dbReference type="InterPro" id="IPR015894">
    <property type="entry name" value="Guanylate-bd_N"/>
</dbReference>
<dbReference type="FunFam" id="3.40.50.300:FF:004697">
    <property type="entry name" value="Atlastin-1"/>
    <property type="match status" value="1"/>
</dbReference>
<evidence type="ECO:0000256" key="1">
    <source>
        <dbReference type="ARBA" id="ARBA00022741"/>
    </source>
</evidence>
<comment type="similarity">
    <text evidence="4">Belongs to the TRAFAC class dynamin-like GTPase superfamily. GB1/RHD3 GTPase family.</text>
</comment>
<protein>
    <recommendedName>
        <fullName evidence="6">GB1/RHD3-type G domain-containing protein</fullName>
    </recommendedName>
</protein>
<evidence type="ECO:0000313" key="7">
    <source>
        <dbReference type="EMBL" id="EDV21242.1"/>
    </source>
</evidence>
<evidence type="ECO:0000313" key="8">
    <source>
        <dbReference type="Proteomes" id="UP000009022"/>
    </source>
</evidence>
<organism evidence="7 8">
    <name type="scientific">Trichoplax adhaerens</name>
    <name type="common">Trichoplax reptans</name>
    <dbReference type="NCBI Taxonomy" id="10228"/>
    <lineage>
        <taxon>Eukaryota</taxon>
        <taxon>Metazoa</taxon>
        <taxon>Placozoa</taxon>
        <taxon>Uniplacotomia</taxon>
        <taxon>Trichoplacea</taxon>
        <taxon>Trichoplacidae</taxon>
        <taxon>Trichoplax</taxon>
    </lineage>
</organism>
<feature type="non-terminal residue" evidence="7">
    <location>
        <position position="1"/>
    </location>
</feature>
<dbReference type="PROSITE" id="PS51715">
    <property type="entry name" value="G_GB1_RHD3"/>
    <property type="match status" value="1"/>
</dbReference>
<dbReference type="GO" id="GO:0005525">
    <property type="term" value="F:GTP binding"/>
    <property type="evidence" value="ECO:0000318"/>
    <property type="project" value="GO_Central"/>
</dbReference>
<dbReference type="AlphaFoldDB" id="B3S7R5"/>
<dbReference type="GO" id="GO:0003924">
    <property type="term" value="F:GTPase activity"/>
    <property type="evidence" value="ECO:0000318"/>
    <property type="project" value="GO_Central"/>
</dbReference>
<evidence type="ECO:0000256" key="5">
    <source>
        <dbReference type="SAM" id="Phobius"/>
    </source>
</evidence>
<dbReference type="EMBL" id="DS985254">
    <property type="protein sequence ID" value="EDV21242.1"/>
    <property type="molecule type" value="Genomic_DNA"/>
</dbReference>
<proteinExistence type="inferred from homology"/>
<dbReference type="Gene3D" id="3.40.50.300">
    <property type="entry name" value="P-loop containing nucleotide triphosphate hydrolases"/>
    <property type="match status" value="1"/>
</dbReference>
<keyword evidence="1" id="KW-0547">Nucleotide-binding</keyword>
<name>B3S7R5_TRIAD</name>
<dbReference type="Pfam" id="PF02263">
    <property type="entry name" value="GBP"/>
    <property type="match status" value="1"/>
</dbReference>
<keyword evidence="5" id="KW-0812">Transmembrane</keyword>
<evidence type="ECO:0000256" key="3">
    <source>
        <dbReference type="ARBA" id="ARBA00023134"/>
    </source>
</evidence>
<dbReference type="CTD" id="6757518"/>
<dbReference type="InterPro" id="IPR027417">
    <property type="entry name" value="P-loop_NTPase"/>
</dbReference>
<feature type="domain" description="GB1/RHD3-type G" evidence="6">
    <location>
        <begin position="30"/>
        <end position="272"/>
    </location>
</feature>
<dbReference type="GO" id="GO:0051260">
    <property type="term" value="P:protein homooligomerization"/>
    <property type="evidence" value="ECO:0000318"/>
    <property type="project" value="GO_Central"/>
</dbReference>
<dbReference type="GO" id="GO:0007029">
    <property type="term" value="P:endoplasmic reticulum organization"/>
    <property type="evidence" value="ECO:0000318"/>
    <property type="project" value="GO_Central"/>
</dbReference>
<dbReference type="HOGENOM" id="CLU_021447_2_0_1"/>
<sequence>VQIVSSTGKHTFSLNHRALMKILLTKELKNVHVVLISVAGAFRGGKSFLLNFILHYLITNEIATSCSDTSDGFAWSVGSNRHTTGIWLWNKPIMYKLSNGQQIAILLMDTQGVFDSKSIIKECATIFALSTLLSSVQIYNLPGNIQDDDLQFLQVFTEYGRLALKETNQTPFQTLHILVRDWSYPYEYAYGKDGGQKLLEDCMKVNRNLAEEKKQLRIHLQSCYEKITCFLLPHPGFKVATDPKFRGELSDIEPEFVNYVQELLKYLIDEENLTPKKVNGRLITCRDLFHYFKVFMDIYADDQIPSPKTIFLATAEANHISAVMTARDYYNKEIEKICGPTRSYVSPDALLKEHRRIVESAIQCYKKIPKIGEQELGHSYLNNLKDQLQKELKMIMKRNEVKGRRLLTSFQPMTILFIIIFVIIAVQATGIIRLLLHHIFSSESLLIIIFVLVLVFVLKSSG</sequence>
<keyword evidence="2" id="KW-0378">Hydrolase</keyword>
<dbReference type="PANTHER" id="PTHR10751">
    <property type="entry name" value="GUANYLATE BINDING PROTEIN"/>
    <property type="match status" value="1"/>
</dbReference>
<evidence type="ECO:0000259" key="6">
    <source>
        <dbReference type="PROSITE" id="PS51715"/>
    </source>
</evidence>
<dbReference type="InterPro" id="IPR036543">
    <property type="entry name" value="Guanylate-bd_C_sf"/>
</dbReference>
<dbReference type="SUPFAM" id="SSF52540">
    <property type="entry name" value="P-loop containing nucleoside triphosphate hydrolases"/>
    <property type="match status" value="1"/>
</dbReference>
<dbReference type="InterPro" id="IPR030386">
    <property type="entry name" value="G_GB1_RHD3_dom"/>
</dbReference>
<dbReference type="OrthoDB" id="7788754at2759"/>
<dbReference type="eggNOG" id="KOG2037">
    <property type="taxonomic scope" value="Eukaryota"/>
</dbReference>
<dbReference type="InParanoid" id="B3S7R5"/>
<keyword evidence="3" id="KW-0342">GTP-binding</keyword>
<keyword evidence="8" id="KW-1185">Reference proteome</keyword>
<dbReference type="SUPFAM" id="SSF48340">
    <property type="entry name" value="Interferon-induced guanylate-binding protein 1 (GBP1), C-terminal domain"/>
    <property type="match status" value="1"/>
</dbReference>
<keyword evidence="5" id="KW-1133">Transmembrane helix</keyword>
<keyword evidence="5" id="KW-0472">Membrane</keyword>
<dbReference type="KEGG" id="tad:TRIADDRAFT_30624"/>
<dbReference type="STRING" id="10228.B3S7R5"/>
<feature type="transmembrane region" description="Helical" evidence="5">
    <location>
        <begin position="434"/>
        <end position="458"/>
    </location>
</feature>
<gene>
    <name evidence="7" type="ORF">TRIADDRAFT_30624</name>
</gene>
<dbReference type="Proteomes" id="UP000009022">
    <property type="component" value="Unassembled WGS sequence"/>
</dbReference>
<evidence type="ECO:0000256" key="4">
    <source>
        <dbReference type="PROSITE-ProRule" id="PRU01052"/>
    </source>
</evidence>
<dbReference type="RefSeq" id="XP_002116209.1">
    <property type="nucleotide sequence ID" value="XM_002116173.1"/>
</dbReference>
<dbReference type="CDD" id="cd01851">
    <property type="entry name" value="GBP"/>
    <property type="match status" value="1"/>
</dbReference>
<evidence type="ECO:0000256" key="2">
    <source>
        <dbReference type="ARBA" id="ARBA00022801"/>
    </source>
</evidence>
<dbReference type="Gene3D" id="1.20.58.420">
    <property type="entry name" value="AHSP"/>
    <property type="match status" value="1"/>
</dbReference>
<dbReference type="GeneID" id="6757518"/>
<feature type="transmembrane region" description="Helical" evidence="5">
    <location>
        <begin position="406"/>
        <end position="428"/>
    </location>
</feature>